<comment type="caution">
    <text evidence="9">The sequence shown here is derived from an EMBL/GenBank/DDBJ whole genome shotgun (WGS) entry which is preliminary data.</text>
</comment>
<keyword evidence="3 5" id="KW-0195">Cyclin</keyword>
<dbReference type="SMR" id="A0AB34PP84"/>
<evidence type="ECO:0000313" key="9">
    <source>
        <dbReference type="EMBL" id="KGR08582.1"/>
    </source>
</evidence>
<evidence type="ECO:0000256" key="4">
    <source>
        <dbReference type="ARBA" id="ARBA00023306"/>
    </source>
</evidence>
<gene>
    <name evidence="9" type="ORF">MG3_04141</name>
</gene>
<dbReference type="FunFam" id="1.10.472.10:FF:000010">
    <property type="entry name" value="G1/S-specific cyclin Cln1"/>
    <property type="match status" value="1"/>
</dbReference>
<reference evidence="9 10" key="1">
    <citation type="submission" date="2013-12" db="EMBL/GenBank/DDBJ databases">
        <title>The Genome Sequence of Candida albicans P78048.</title>
        <authorList>
            <consortium name="The Broad Institute Genome Sequencing Platform"/>
            <consortium name="The Broad Institute Genome Sequencing Center for Infectious Disease"/>
            <person name="Cuomo C."/>
            <person name="Bennett R."/>
            <person name="Hirakawa M."/>
            <person name="Noverr M."/>
            <person name="Mitchell A."/>
            <person name="Young S.K."/>
            <person name="Zeng Q."/>
            <person name="Gargeya S."/>
            <person name="Fitzgerald M."/>
            <person name="Abouelleil A."/>
            <person name="Alvarado L."/>
            <person name="Berlin A.M."/>
            <person name="Chapman S.B."/>
            <person name="Dewar J."/>
            <person name="Goldberg J."/>
            <person name="Griggs A."/>
            <person name="Gujja S."/>
            <person name="Hansen M."/>
            <person name="Howarth C."/>
            <person name="Imamovic A."/>
            <person name="Larimer J."/>
            <person name="McCowan C."/>
            <person name="Murphy C."/>
            <person name="Pearson M."/>
            <person name="Priest M."/>
            <person name="Roberts A."/>
            <person name="Saif S."/>
            <person name="Shea T."/>
            <person name="Sykes S."/>
            <person name="Wortman J."/>
            <person name="Nusbaum C."/>
            <person name="Birren B."/>
        </authorList>
    </citation>
    <scope>NUCLEOTIDE SEQUENCE [LARGE SCALE GENOMIC DNA]</scope>
    <source>
        <strain evidence="9 10">P78048</strain>
    </source>
</reference>
<feature type="compositionally biased region" description="Polar residues" evidence="6">
    <location>
        <begin position="277"/>
        <end position="302"/>
    </location>
</feature>
<dbReference type="InterPro" id="IPR014399">
    <property type="entry name" value="Cyclin_CLN"/>
</dbReference>
<feature type="region of interest" description="Disordered" evidence="6">
    <location>
        <begin position="469"/>
        <end position="577"/>
    </location>
</feature>
<dbReference type="InterPro" id="IPR039361">
    <property type="entry name" value="Cyclin"/>
</dbReference>
<feature type="domain" description="Cyclin C-terminal" evidence="8">
    <location>
        <begin position="178"/>
        <end position="313"/>
    </location>
</feature>
<evidence type="ECO:0000256" key="3">
    <source>
        <dbReference type="ARBA" id="ARBA00023127"/>
    </source>
</evidence>
<feature type="compositionally biased region" description="Polar residues" evidence="6">
    <location>
        <begin position="493"/>
        <end position="520"/>
    </location>
</feature>
<keyword evidence="2" id="KW-0132">Cell division</keyword>
<dbReference type="InterPro" id="IPR048258">
    <property type="entry name" value="Cyclins_cyclin-box"/>
</dbReference>
<dbReference type="GO" id="GO:2000045">
    <property type="term" value="P:regulation of G1/S transition of mitotic cell cycle"/>
    <property type="evidence" value="ECO:0007669"/>
    <property type="project" value="InterPro"/>
</dbReference>
<dbReference type="EMBL" id="AJIX01000028">
    <property type="protein sequence ID" value="KGR08582.1"/>
    <property type="molecule type" value="Genomic_DNA"/>
</dbReference>
<comment type="similarity">
    <text evidence="1 5">Belongs to the cyclin family.</text>
</comment>
<dbReference type="CDD" id="cd20559">
    <property type="entry name" value="CYCLIN_ScCLN_like"/>
    <property type="match status" value="1"/>
</dbReference>
<dbReference type="InterPro" id="IPR004367">
    <property type="entry name" value="Cyclin_C-dom"/>
</dbReference>
<dbReference type="SMART" id="SM01332">
    <property type="entry name" value="Cyclin_C"/>
    <property type="match status" value="1"/>
</dbReference>
<dbReference type="PIRSF" id="PIRSF001770">
    <property type="entry name" value="Cyclin_CLN"/>
    <property type="match status" value="1"/>
</dbReference>
<dbReference type="AlphaFoldDB" id="A0AB34PP84"/>
<feature type="compositionally biased region" description="Acidic residues" evidence="6">
    <location>
        <begin position="469"/>
        <end position="480"/>
    </location>
</feature>
<dbReference type="Pfam" id="PF00134">
    <property type="entry name" value="Cyclin_N"/>
    <property type="match status" value="1"/>
</dbReference>
<accession>A0AB34PP84</accession>
<evidence type="ECO:0000256" key="2">
    <source>
        <dbReference type="ARBA" id="ARBA00022618"/>
    </source>
</evidence>
<evidence type="ECO:0000313" key="10">
    <source>
        <dbReference type="Proteomes" id="UP000030161"/>
    </source>
</evidence>
<dbReference type="PROSITE" id="PS00292">
    <property type="entry name" value="CYCLINS"/>
    <property type="match status" value="1"/>
</dbReference>
<dbReference type="SMART" id="SM00385">
    <property type="entry name" value="CYCLIN"/>
    <property type="match status" value="1"/>
</dbReference>
<feature type="compositionally biased region" description="Low complexity" evidence="6">
    <location>
        <begin position="1"/>
        <end position="11"/>
    </location>
</feature>
<evidence type="ECO:0000256" key="5">
    <source>
        <dbReference type="RuleBase" id="RU000383"/>
    </source>
</evidence>
<feature type="region of interest" description="Disordered" evidence="6">
    <location>
        <begin position="1"/>
        <end position="21"/>
    </location>
</feature>
<dbReference type="GO" id="GO:0051301">
    <property type="term" value="P:cell division"/>
    <property type="evidence" value="ECO:0007669"/>
    <property type="project" value="UniProtKB-KW"/>
</dbReference>
<feature type="compositionally biased region" description="Acidic residues" evidence="6">
    <location>
        <begin position="310"/>
        <end position="326"/>
    </location>
</feature>
<dbReference type="CDD" id="cd20537">
    <property type="entry name" value="CYCLIN_CCNO-like_rpt2"/>
    <property type="match status" value="1"/>
</dbReference>
<feature type="compositionally biased region" description="Polar residues" evidence="6">
    <location>
        <begin position="659"/>
        <end position="669"/>
    </location>
</feature>
<feature type="compositionally biased region" description="Low complexity" evidence="6">
    <location>
        <begin position="670"/>
        <end position="690"/>
    </location>
</feature>
<dbReference type="Proteomes" id="UP000030161">
    <property type="component" value="Unassembled WGS sequence"/>
</dbReference>
<dbReference type="PANTHER" id="PTHR10177">
    <property type="entry name" value="CYCLINS"/>
    <property type="match status" value="1"/>
</dbReference>
<dbReference type="Gene3D" id="1.10.472.10">
    <property type="entry name" value="Cyclin-like"/>
    <property type="match status" value="2"/>
</dbReference>
<evidence type="ECO:0000259" key="7">
    <source>
        <dbReference type="SMART" id="SM00385"/>
    </source>
</evidence>
<feature type="compositionally biased region" description="Polar residues" evidence="6">
    <location>
        <begin position="528"/>
        <end position="567"/>
    </location>
</feature>
<sequence>MTSLQQQQQQQRVKYGPPHHIKRRPYHPILESLEFQTNQHLIQEYSLDIVNTLSQLESLTLVNPAMIDLQPEIQWFMRPFLLDFLIELHSSFKLQPTTLFLCLNIIDRYCAKRIVFKRHYQLVGCTALWIASKYEDKKSRVPTLKELTIMCRNAYDEEMFVQMEMHILSTLDWSIGHPTLEDCLQLAIDSNNLSNNTTNDIENKSVRPNRKSSISSAVTAVARFLCELSLYDKYFLSVPPSLIAITANLLSCSMLQIPHASITLKNLIEQEIINPQQKKQKKAFSSNSSRTTTASYTHQNQSDVRHSSFDEDIDLDSGDEGDDDEDYIDEFYETNNYDDTNATTFDESINKSTTINDENQPPQIHTPFLSGLDEDSILSIKKICLMLIIQLSKVTEVLSKKYENLGVIQVINNFHSNYKFIIQSIYENQELLLNTINDSTNNNEIDYKLIQSSEILLQFPKFDEYLTEDEDENVSTDDEANSQPQGYDGSGSDGNNQLFTPKSPNAFSSNSSLTLNNHPQSMVPVTPPSATSQYSLFSNKNNRTHESTSGLNSTCNTPTHISISSFAPPQPPPGSILKPKLTSINSTNSLKIKKLTSNSNSSNINIHHGHHNTKQEKRYSHISIGSNSSSKYDGFSPIKSISTNGSLITNNGSFTNIVNNTNSSSPLMNQQQQYYHQQQHQQQVTQSSLYQHHHQYHQ</sequence>
<dbReference type="GO" id="GO:0016538">
    <property type="term" value="F:cyclin-dependent protein serine/threonine kinase regulator activity"/>
    <property type="evidence" value="ECO:0007669"/>
    <property type="project" value="UniProtKB-ARBA"/>
</dbReference>
<evidence type="ECO:0000259" key="8">
    <source>
        <dbReference type="SMART" id="SM01332"/>
    </source>
</evidence>
<feature type="region of interest" description="Disordered" evidence="6">
    <location>
        <begin position="659"/>
        <end position="698"/>
    </location>
</feature>
<evidence type="ECO:0000256" key="1">
    <source>
        <dbReference type="ARBA" id="ARBA00008742"/>
    </source>
</evidence>
<feature type="region of interest" description="Disordered" evidence="6">
    <location>
        <begin position="599"/>
        <end position="619"/>
    </location>
</feature>
<feature type="domain" description="Cyclin-like" evidence="7">
    <location>
        <begin position="83"/>
        <end position="169"/>
    </location>
</feature>
<organism evidence="9 10">
    <name type="scientific">Candida albicans P78048</name>
    <dbReference type="NCBI Taxonomy" id="1094989"/>
    <lineage>
        <taxon>Eukaryota</taxon>
        <taxon>Fungi</taxon>
        <taxon>Dikarya</taxon>
        <taxon>Ascomycota</taxon>
        <taxon>Saccharomycotina</taxon>
        <taxon>Pichiomycetes</taxon>
        <taxon>Debaryomycetaceae</taxon>
        <taxon>Candida/Lodderomyces clade</taxon>
        <taxon>Candida</taxon>
    </lineage>
</organism>
<feature type="region of interest" description="Disordered" evidence="6">
    <location>
        <begin position="277"/>
        <end position="326"/>
    </location>
</feature>
<proteinExistence type="inferred from homology"/>
<evidence type="ECO:0000256" key="6">
    <source>
        <dbReference type="SAM" id="MobiDB-lite"/>
    </source>
</evidence>
<dbReference type="SUPFAM" id="SSF47954">
    <property type="entry name" value="Cyclin-like"/>
    <property type="match status" value="2"/>
</dbReference>
<keyword evidence="4" id="KW-0131">Cell cycle</keyword>
<dbReference type="GO" id="GO:0030447">
    <property type="term" value="P:filamentous growth"/>
    <property type="evidence" value="ECO:0007669"/>
    <property type="project" value="UniProtKB-ARBA"/>
</dbReference>
<dbReference type="Pfam" id="PF02984">
    <property type="entry name" value="Cyclin_C"/>
    <property type="match status" value="1"/>
</dbReference>
<dbReference type="InterPro" id="IPR036915">
    <property type="entry name" value="Cyclin-like_sf"/>
</dbReference>
<name>A0AB34PP84_CANAX</name>
<dbReference type="InterPro" id="IPR006671">
    <property type="entry name" value="Cyclin_N"/>
</dbReference>
<protein>
    <submittedName>
        <fullName evidence="9">G1/S-specific cyclin CLN1</fullName>
    </submittedName>
</protein>
<dbReference type="GO" id="GO:0044843">
    <property type="term" value="P:cell cycle G1/S phase transition"/>
    <property type="evidence" value="ECO:0007669"/>
    <property type="project" value="UniProtKB-ARBA"/>
</dbReference>
<dbReference type="InterPro" id="IPR013763">
    <property type="entry name" value="Cyclin-like_dom"/>
</dbReference>